<proteinExistence type="predicted"/>
<feature type="region of interest" description="Disordered" evidence="1">
    <location>
        <begin position="610"/>
        <end position="650"/>
    </location>
</feature>
<dbReference type="Proteomes" id="UP000015104">
    <property type="component" value="Unassembled WGS sequence"/>
</dbReference>
<feature type="region of interest" description="Disordered" evidence="1">
    <location>
        <begin position="755"/>
        <end position="786"/>
    </location>
</feature>
<dbReference type="SMART" id="SM00241">
    <property type="entry name" value="ZP"/>
    <property type="match status" value="1"/>
</dbReference>
<feature type="transmembrane region" description="Helical" evidence="2">
    <location>
        <begin position="7"/>
        <end position="25"/>
    </location>
</feature>
<evidence type="ECO:0000256" key="2">
    <source>
        <dbReference type="SAM" id="Phobius"/>
    </source>
</evidence>
<accession>T1K882</accession>
<dbReference type="HOGENOM" id="CLU_013971_1_0_1"/>
<feature type="transmembrane region" description="Helical" evidence="2">
    <location>
        <begin position="668"/>
        <end position="694"/>
    </location>
</feature>
<keyword evidence="6" id="KW-1185">Reference proteome</keyword>
<evidence type="ECO:0000313" key="6">
    <source>
        <dbReference type="Proteomes" id="UP000015104"/>
    </source>
</evidence>
<gene>
    <name evidence="5" type="primary">107362058</name>
</gene>
<feature type="domain" description="Apple" evidence="3">
    <location>
        <begin position="32"/>
        <end position="116"/>
    </location>
</feature>
<reference evidence="5" key="2">
    <citation type="submission" date="2015-06" db="UniProtKB">
        <authorList>
            <consortium name="EnsemblMetazoa"/>
        </authorList>
    </citation>
    <scope>IDENTIFICATION</scope>
</reference>
<dbReference type="PANTHER" id="PTHR47327">
    <property type="entry name" value="FI18240P1-RELATED"/>
    <property type="match status" value="1"/>
</dbReference>
<dbReference type="InterPro" id="IPR001507">
    <property type="entry name" value="ZP_dom"/>
</dbReference>
<dbReference type="Pfam" id="PF00024">
    <property type="entry name" value="PAN_1"/>
    <property type="match status" value="3"/>
</dbReference>
<evidence type="ECO:0008006" key="7">
    <source>
        <dbReference type="Google" id="ProtNLM"/>
    </source>
</evidence>
<keyword evidence="2" id="KW-0472">Membrane</keyword>
<feature type="domain" description="Apple" evidence="3">
    <location>
        <begin position="125"/>
        <end position="221"/>
    </location>
</feature>
<feature type="domain" description="Apple" evidence="3">
    <location>
        <begin position="229"/>
        <end position="310"/>
    </location>
</feature>
<dbReference type="OrthoDB" id="5867217at2759"/>
<dbReference type="PROSITE" id="PS50948">
    <property type="entry name" value="PAN"/>
    <property type="match status" value="3"/>
</dbReference>
<evidence type="ECO:0000259" key="3">
    <source>
        <dbReference type="PROSITE" id="PS50948"/>
    </source>
</evidence>
<dbReference type="GO" id="GO:0009653">
    <property type="term" value="P:anatomical structure morphogenesis"/>
    <property type="evidence" value="ECO:0007669"/>
    <property type="project" value="TreeGrafter"/>
</dbReference>
<dbReference type="Pfam" id="PF25057">
    <property type="entry name" value="CUT_N"/>
    <property type="match status" value="1"/>
</dbReference>
<evidence type="ECO:0000259" key="4">
    <source>
        <dbReference type="PROSITE" id="PS51034"/>
    </source>
</evidence>
<protein>
    <recommendedName>
        <fullName evidence="7">ZP domain-containing protein</fullName>
    </recommendedName>
</protein>
<feature type="compositionally biased region" description="Polar residues" evidence="1">
    <location>
        <begin position="729"/>
        <end position="740"/>
    </location>
</feature>
<feature type="region of interest" description="Disordered" evidence="1">
    <location>
        <begin position="715"/>
        <end position="740"/>
    </location>
</feature>
<dbReference type="InterPro" id="IPR052774">
    <property type="entry name" value="Celegans_DevNeuronal_Protein"/>
</dbReference>
<dbReference type="EnsemblMetazoa" id="tetur07g00380.1">
    <property type="protein sequence ID" value="tetur07g00380.1"/>
    <property type="gene ID" value="tetur07g00380"/>
</dbReference>
<reference evidence="6" key="1">
    <citation type="submission" date="2011-08" db="EMBL/GenBank/DDBJ databases">
        <authorList>
            <person name="Rombauts S."/>
        </authorList>
    </citation>
    <scope>NUCLEOTIDE SEQUENCE</scope>
    <source>
        <strain evidence="6">London</strain>
    </source>
</reference>
<dbReference type="Gene3D" id="3.50.4.10">
    <property type="entry name" value="Hepatocyte Growth Factor"/>
    <property type="match status" value="2"/>
</dbReference>
<dbReference type="AlphaFoldDB" id="T1K882"/>
<evidence type="ECO:0000313" key="5">
    <source>
        <dbReference type="EnsemblMetazoa" id="tetur07g00380.1"/>
    </source>
</evidence>
<keyword evidence="2" id="KW-0812">Transmembrane</keyword>
<dbReference type="SUPFAM" id="SSF57414">
    <property type="entry name" value="Hairpin loop containing domain-like"/>
    <property type="match status" value="2"/>
</dbReference>
<dbReference type="EMBL" id="CAEY01001871">
    <property type="status" value="NOT_ANNOTATED_CDS"/>
    <property type="molecule type" value="Genomic_DNA"/>
</dbReference>
<dbReference type="InterPro" id="IPR056953">
    <property type="entry name" value="CUT_N"/>
</dbReference>
<evidence type="ECO:0000256" key="1">
    <source>
        <dbReference type="SAM" id="MobiDB-lite"/>
    </source>
</evidence>
<organism evidence="5 6">
    <name type="scientific">Tetranychus urticae</name>
    <name type="common">Two-spotted spider mite</name>
    <dbReference type="NCBI Taxonomy" id="32264"/>
    <lineage>
        <taxon>Eukaryota</taxon>
        <taxon>Metazoa</taxon>
        <taxon>Ecdysozoa</taxon>
        <taxon>Arthropoda</taxon>
        <taxon>Chelicerata</taxon>
        <taxon>Arachnida</taxon>
        <taxon>Acari</taxon>
        <taxon>Acariformes</taxon>
        <taxon>Trombidiformes</taxon>
        <taxon>Prostigmata</taxon>
        <taxon>Eleutherengona</taxon>
        <taxon>Raphignathae</taxon>
        <taxon>Tetranychoidea</taxon>
        <taxon>Tetranychidae</taxon>
        <taxon>Tetranychus</taxon>
    </lineage>
</organism>
<feature type="compositionally biased region" description="Polar residues" evidence="1">
    <location>
        <begin position="624"/>
        <end position="633"/>
    </location>
</feature>
<dbReference type="OMA" id="HKERYLY"/>
<dbReference type="CDD" id="cd01099">
    <property type="entry name" value="PAN_AP_HGF"/>
    <property type="match status" value="1"/>
</dbReference>
<feature type="domain" description="ZP" evidence="4">
    <location>
        <begin position="316"/>
        <end position="560"/>
    </location>
</feature>
<dbReference type="KEGG" id="tut:107362058"/>
<dbReference type="SMART" id="SM00473">
    <property type="entry name" value="PAN_AP"/>
    <property type="match status" value="3"/>
</dbReference>
<dbReference type="InterPro" id="IPR003609">
    <property type="entry name" value="Pan_app"/>
</dbReference>
<dbReference type="STRING" id="32264.T1K882"/>
<dbReference type="eggNOG" id="ENOG502QRTZ">
    <property type="taxonomic scope" value="Eukaryota"/>
</dbReference>
<name>T1K882_TETUR</name>
<dbReference type="PANTHER" id="PTHR47327:SF2">
    <property type="entry name" value="FI18240P1-RELATED"/>
    <property type="match status" value="1"/>
</dbReference>
<dbReference type="PROSITE" id="PS51034">
    <property type="entry name" value="ZP_2"/>
    <property type="match status" value="1"/>
</dbReference>
<sequence length="822" mass="91571">MYTNIKCLLNVILINYLAICVFAQTNNITKDCSEGQWRFELITGHVFTSPSETMTMVPGTLQLTDCIAYCNRSETCKAINFETGLCIILTSSAQSQPSALTTSQFPVFTIYAQKVCITEPNLSLCDRPWLFERVIGYELRKFEKKRVKVDSREKCMAMCLNENGFTCRSANYDNNTGECIMSDMDRHTISSNGPTASGLPSSHRYFVPASVPGIDYLENNCVQDPKKMCDFKEIKGKILKTVDHVHLNVKTVDECKAKCLESPYRCFSFDLGDPSNSVCRTSHLDRSSLTHIEDPYLNIPGSMTYELSSCYNITIVCKAKEMVASVQTSKVFNGKIYAKSKPNSCVSDIKNSLDFEIIMPYHDLMCDVKQENSGKFSNDIIIQHHDMIVTTLDKGLSVHCNYDLSNRSISNVALDVDDDVATREDWMNNVHSATVAAPNVTMKITNQQGFEIESANVGDSLSLRFEVLEKSSPYEIFVRELVAVDGVDSSEILLIDSSGCPTDASIMGQMGRVDGSGQVLSASFDAFKFPTSDIVQFRALVTPCLPNCEPVQCEVNGLEGRPGDVLSYGKRRRRSLSSLASPLTETKNSDEEEMVVVQTIKIVDTFNNQKGDSKKSGSKKVIQKGSTSNQNVKNFKDENVDEETNEVNFDSEKRVNRRNLDSPGCASFLGLIMACSLFLIAQLFLILAWCLIWWRKQKKGFPSFSPQLTPTNSSTLPYFNSHHHHHNQPHQGKSSPTSLNKFLISPNRTGSIGGHSLLSNSSSHSSSSSVANKTKQSNRSTSQTQSSYGAHYLTPFSSYHRKFAEPRKTAVDMYSSMSQLYQ</sequence>
<keyword evidence="2" id="KW-1133">Transmembrane helix</keyword>